<dbReference type="AlphaFoldDB" id="A0A8J2HST0"/>
<evidence type="ECO:0000256" key="1">
    <source>
        <dbReference type="ARBA" id="ARBA00001947"/>
    </source>
</evidence>
<evidence type="ECO:0000256" key="8">
    <source>
        <dbReference type="ARBA" id="ARBA00023049"/>
    </source>
</evidence>
<dbReference type="GO" id="GO:0004222">
    <property type="term" value="F:metalloendopeptidase activity"/>
    <property type="evidence" value="ECO:0007669"/>
    <property type="project" value="InterPro"/>
</dbReference>
<protein>
    <submittedName>
        <fullName evidence="11">Similar to Nep2: Neprilysin-2 (Drosophila melanogaster)</fullName>
    </submittedName>
</protein>
<dbReference type="GO" id="GO:0005886">
    <property type="term" value="C:plasma membrane"/>
    <property type="evidence" value="ECO:0007669"/>
    <property type="project" value="UniProtKB-SubCell"/>
</dbReference>
<dbReference type="Pfam" id="PF05649">
    <property type="entry name" value="Peptidase_M13_N"/>
    <property type="match status" value="1"/>
</dbReference>
<name>A0A8J2HST0_COTCN</name>
<feature type="domain" description="Peptidase M13 N-terminal" evidence="10">
    <location>
        <begin position="166"/>
        <end position="449"/>
    </location>
</feature>
<evidence type="ECO:0000256" key="7">
    <source>
        <dbReference type="ARBA" id="ARBA00022833"/>
    </source>
</evidence>
<dbReference type="CDD" id="cd08662">
    <property type="entry name" value="M13"/>
    <property type="match status" value="1"/>
</dbReference>
<dbReference type="InterPro" id="IPR042089">
    <property type="entry name" value="Peptidase_M13_dom_2"/>
</dbReference>
<keyword evidence="4" id="KW-0645">Protease</keyword>
<reference evidence="11" key="1">
    <citation type="submission" date="2021-04" db="EMBL/GenBank/DDBJ databases">
        <authorList>
            <person name="Chebbi M.A.C M."/>
        </authorList>
    </citation>
    <scope>NUCLEOTIDE SEQUENCE</scope>
</reference>
<evidence type="ECO:0000259" key="10">
    <source>
        <dbReference type="Pfam" id="PF05649"/>
    </source>
</evidence>
<comment type="similarity">
    <text evidence="3">Belongs to the peptidase M13 family.</text>
</comment>
<dbReference type="PROSITE" id="PS51885">
    <property type="entry name" value="NEPRILYSIN"/>
    <property type="match status" value="1"/>
</dbReference>
<organism evidence="11 12">
    <name type="scientific">Cotesia congregata</name>
    <name type="common">Parasitoid wasp</name>
    <name type="synonym">Apanteles congregatus</name>
    <dbReference type="NCBI Taxonomy" id="51543"/>
    <lineage>
        <taxon>Eukaryota</taxon>
        <taxon>Metazoa</taxon>
        <taxon>Ecdysozoa</taxon>
        <taxon>Arthropoda</taxon>
        <taxon>Hexapoda</taxon>
        <taxon>Insecta</taxon>
        <taxon>Pterygota</taxon>
        <taxon>Neoptera</taxon>
        <taxon>Endopterygota</taxon>
        <taxon>Hymenoptera</taxon>
        <taxon>Apocrita</taxon>
        <taxon>Ichneumonoidea</taxon>
        <taxon>Braconidae</taxon>
        <taxon>Microgastrinae</taxon>
        <taxon>Cotesia</taxon>
    </lineage>
</organism>
<proteinExistence type="inferred from homology"/>
<comment type="subcellular location">
    <subcellularLocation>
        <location evidence="2">Cell membrane</location>
        <topology evidence="2">Single-pass type II membrane protein</topology>
    </subcellularLocation>
</comment>
<gene>
    <name evidence="11" type="ORF">HICCMSTLAB_LOCUS13882</name>
</gene>
<evidence type="ECO:0000259" key="9">
    <source>
        <dbReference type="Pfam" id="PF01431"/>
    </source>
</evidence>
<evidence type="ECO:0000256" key="5">
    <source>
        <dbReference type="ARBA" id="ARBA00022723"/>
    </source>
</evidence>
<dbReference type="PANTHER" id="PTHR11733">
    <property type="entry name" value="ZINC METALLOPROTEASE FAMILY M13 NEPRILYSIN-RELATED"/>
    <property type="match status" value="1"/>
</dbReference>
<evidence type="ECO:0000256" key="2">
    <source>
        <dbReference type="ARBA" id="ARBA00004401"/>
    </source>
</evidence>
<dbReference type="EMBL" id="CAJNRD030001124">
    <property type="protein sequence ID" value="CAG5109246.1"/>
    <property type="molecule type" value="Genomic_DNA"/>
</dbReference>
<evidence type="ECO:0000256" key="6">
    <source>
        <dbReference type="ARBA" id="ARBA00022801"/>
    </source>
</evidence>
<dbReference type="InterPro" id="IPR008753">
    <property type="entry name" value="Peptidase_M13_N"/>
</dbReference>
<dbReference type="OrthoDB" id="7683024at2759"/>
<comment type="caution">
    <text evidence="11">The sequence shown here is derived from an EMBL/GenBank/DDBJ whole genome shotgun (WGS) entry which is preliminary data.</text>
</comment>
<keyword evidence="6" id="KW-0378">Hydrolase</keyword>
<dbReference type="PRINTS" id="PR00786">
    <property type="entry name" value="NEPRILYSIN"/>
</dbReference>
<dbReference type="Gene3D" id="3.40.390.10">
    <property type="entry name" value="Collagenase (Catalytic Domain)"/>
    <property type="match status" value="2"/>
</dbReference>
<dbReference type="InterPro" id="IPR018497">
    <property type="entry name" value="Peptidase_M13_C"/>
</dbReference>
<dbReference type="InterPro" id="IPR000718">
    <property type="entry name" value="Peptidase_M13"/>
</dbReference>
<dbReference type="SUPFAM" id="SSF55486">
    <property type="entry name" value="Metalloproteases ('zincins'), catalytic domain"/>
    <property type="match status" value="2"/>
</dbReference>
<accession>A0A8J2HST0</accession>
<keyword evidence="12" id="KW-1185">Reference proteome</keyword>
<dbReference type="Gene3D" id="1.10.1380.10">
    <property type="entry name" value="Neutral endopeptidase , domain2"/>
    <property type="match status" value="1"/>
</dbReference>
<dbReference type="InterPro" id="IPR024079">
    <property type="entry name" value="MetalloPept_cat_dom_sf"/>
</dbReference>
<dbReference type="PANTHER" id="PTHR11733:SF167">
    <property type="entry name" value="FI17812P1-RELATED"/>
    <property type="match status" value="1"/>
</dbReference>
<evidence type="ECO:0000256" key="4">
    <source>
        <dbReference type="ARBA" id="ARBA00022670"/>
    </source>
</evidence>
<keyword evidence="5" id="KW-0479">Metal-binding</keyword>
<evidence type="ECO:0000313" key="12">
    <source>
        <dbReference type="Proteomes" id="UP000786811"/>
    </source>
</evidence>
<dbReference type="GO" id="GO:0016485">
    <property type="term" value="P:protein processing"/>
    <property type="evidence" value="ECO:0007669"/>
    <property type="project" value="TreeGrafter"/>
</dbReference>
<evidence type="ECO:0000313" key="11">
    <source>
        <dbReference type="EMBL" id="CAG5109246.1"/>
    </source>
</evidence>
<dbReference type="GO" id="GO:0046872">
    <property type="term" value="F:metal ion binding"/>
    <property type="evidence" value="ECO:0007669"/>
    <property type="project" value="UniProtKB-KW"/>
</dbReference>
<dbReference type="Pfam" id="PF01431">
    <property type="entry name" value="Peptidase_M13"/>
    <property type="match status" value="1"/>
</dbReference>
<sequence>MEFLWLKRNDPTYGSFRGTLGFLIAHELGHAVDDCNKYINKYGLMENKWSVYSPIKNRRKTKLWLSSLAIIVSIIITEASNNTNKCIFNKYCNSCSTQECIQDNLDFELIIKRNFKQDVDPCDNFYEYACGNFGNVSGSRLSPPQDLFAPLADQIRQLKELVRKNFTIRFQDIDFIKSIVSKLGNWPVAVGSQWNETYFDLIDINVKAESIGIKSFAIYRTFLSLSIGNILLFELNPPELNFPSVNARNHSDWSGIKSKFEYMVSVAKALGVNESQAIVELIQSLDFEQKLYRASVENHSPPLNSTNNNNAITIKAVIKKWPTIKWMKIFKEYHFTNESVVIITNPDYITKFEKLVNETPKRVQANYIVWKAVEFLVKKLKTKNCFDELASYLPELLVSYWVRHSRVEDRIKNSAYKLALNVKHVLIDTVNHTSWLDVEAKNDIIQHLQLVDFIFGATDTMLDEKKFEEYYQGLQITPDDYLMNFLNVNAFYERSFLRETRKPENQRDSTFVFKISKFPSSNGYNEVYSRRIVLDIGILKHFYFSTNRANFVNYAALGGLIAHELGHVVDNRYKFINKYDIRTNSWGQLSNQKYQEVETCLIEQFNNYTYATTNKTLDGQKFLDENIADNIGVKISYSAYQDWVKKHGKELIYSSSQFDANQLFWLFHANFYCDYRSEYSVSTPDESHAPKDKRIIGPFSNSLDFATDFKCPLGSKMNPVKKCNFF</sequence>
<evidence type="ECO:0000256" key="3">
    <source>
        <dbReference type="ARBA" id="ARBA00007357"/>
    </source>
</evidence>
<dbReference type="Proteomes" id="UP000786811">
    <property type="component" value="Unassembled WGS sequence"/>
</dbReference>
<keyword evidence="8" id="KW-0482">Metalloprotease</keyword>
<keyword evidence="7" id="KW-0862">Zinc</keyword>
<feature type="domain" description="Peptidase M13 C-terminal" evidence="9">
    <location>
        <begin position="523"/>
        <end position="724"/>
    </location>
</feature>
<comment type="cofactor">
    <cofactor evidence="1">
        <name>Zn(2+)</name>
        <dbReference type="ChEBI" id="CHEBI:29105"/>
    </cofactor>
</comment>